<dbReference type="InterPro" id="IPR013216">
    <property type="entry name" value="Methyltransf_11"/>
</dbReference>
<dbReference type="GO" id="GO:0008757">
    <property type="term" value="F:S-adenosylmethionine-dependent methyltransferase activity"/>
    <property type="evidence" value="ECO:0007669"/>
    <property type="project" value="InterPro"/>
</dbReference>
<protein>
    <recommendedName>
        <fullName evidence="1">Methyltransferase type 11 domain-containing protein</fullName>
    </recommendedName>
</protein>
<reference evidence="2" key="1">
    <citation type="journal article" date="2014" name="Front. Microbiol.">
        <title>High frequency of phylogenetically diverse reductive dehalogenase-homologous genes in deep subseafloor sedimentary metagenomes.</title>
        <authorList>
            <person name="Kawai M."/>
            <person name="Futagami T."/>
            <person name="Toyoda A."/>
            <person name="Takaki Y."/>
            <person name="Nishi S."/>
            <person name="Hori S."/>
            <person name="Arai W."/>
            <person name="Tsubouchi T."/>
            <person name="Morono Y."/>
            <person name="Uchiyama I."/>
            <person name="Ito T."/>
            <person name="Fujiyama A."/>
            <person name="Inagaki F."/>
            <person name="Takami H."/>
        </authorList>
    </citation>
    <scope>NUCLEOTIDE SEQUENCE</scope>
    <source>
        <strain evidence="2">Expedition CK06-06</strain>
    </source>
</reference>
<evidence type="ECO:0000259" key="1">
    <source>
        <dbReference type="Pfam" id="PF08241"/>
    </source>
</evidence>
<feature type="non-terminal residue" evidence="2">
    <location>
        <position position="1"/>
    </location>
</feature>
<dbReference type="Pfam" id="PF08241">
    <property type="entry name" value="Methyltransf_11"/>
    <property type="match status" value="1"/>
</dbReference>
<dbReference type="CDD" id="cd02440">
    <property type="entry name" value="AdoMet_MTases"/>
    <property type="match status" value="1"/>
</dbReference>
<accession>X0XPN3</accession>
<dbReference type="InterPro" id="IPR029063">
    <property type="entry name" value="SAM-dependent_MTases_sf"/>
</dbReference>
<dbReference type="EMBL" id="BARS01048632">
    <property type="protein sequence ID" value="GAG38593.1"/>
    <property type="molecule type" value="Genomic_DNA"/>
</dbReference>
<dbReference type="SUPFAM" id="SSF53335">
    <property type="entry name" value="S-adenosyl-L-methionine-dependent methyltransferases"/>
    <property type="match status" value="1"/>
</dbReference>
<dbReference type="Gene3D" id="3.40.50.150">
    <property type="entry name" value="Vaccinia Virus protein VP39"/>
    <property type="match status" value="1"/>
</dbReference>
<gene>
    <name evidence="2" type="ORF">S01H1_72852</name>
</gene>
<proteinExistence type="predicted"/>
<dbReference type="AlphaFoldDB" id="X0XPN3"/>
<name>X0XPN3_9ZZZZ</name>
<comment type="caution">
    <text evidence="2">The sequence shown here is derived from an EMBL/GenBank/DDBJ whole genome shotgun (WGS) entry which is preliminary data.</text>
</comment>
<evidence type="ECO:0000313" key="2">
    <source>
        <dbReference type="EMBL" id="GAG38593.1"/>
    </source>
</evidence>
<sequence length="175" mass="19991">GQAAAECLPYRDGSFDVVLAHEILEHVADDRAAVREAYRVLRPGGRLVVFAPNRLYPFETHGICWGAKYHFGNYPLVNYLPGRLRARLCPHVRAYTRKSLRRLFEALAGRILVHRCIFPGYDNIAARRPCLGKFLRRVTYALEKTPLQFVGLSHFIVYEKAPRQVPQTGHRPAPK</sequence>
<organism evidence="2">
    <name type="scientific">marine sediment metagenome</name>
    <dbReference type="NCBI Taxonomy" id="412755"/>
    <lineage>
        <taxon>unclassified sequences</taxon>
        <taxon>metagenomes</taxon>
        <taxon>ecological metagenomes</taxon>
    </lineage>
</organism>
<feature type="domain" description="Methyltransferase type 11" evidence="1">
    <location>
        <begin position="2"/>
        <end position="49"/>
    </location>
</feature>